<keyword evidence="1" id="KW-0472">Membrane</keyword>
<dbReference type="KEGG" id="chy:CHY_1036"/>
<dbReference type="InParanoid" id="Q3ADA2"/>
<sequence>MFSGQLQGELQIFRTTGLPPSPARFRPCKNPTFPYHSLYFRGILAKIKAKSQGFFKGARRLFYFLSTILYLGIYFLAISGKPRFLTKLPLRFII</sequence>
<evidence type="ECO:0000256" key="1">
    <source>
        <dbReference type="SAM" id="Phobius"/>
    </source>
</evidence>
<evidence type="ECO:0000313" key="3">
    <source>
        <dbReference type="Proteomes" id="UP000002706"/>
    </source>
</evidence>
<keyword evidence="1" id="KW-0812">Transmembrane</keyword>
<reference evidence="2 3" key="1">
    <citation type="journal article" date="2005" name="PLoS Genet.">
        <title>Life in hot carbon monoxide: the complete genome sequence of Carboxydothermus hydrogenoformans Z-2901.</title>
        <authorList>
            <person name="Wu M."/>
            <person name="Ren Q."/>
            <person name="Durkin A.S."/>
            <person name="Daugherty S.C."/>
            <person name="Brinkac L.M."/>
            <person name="Dodson R.J."/>
            <person name="Madupu R."/>
            <person name="Sullivan S.A."/>
            <person name="Kolonay J.F."/>
            <person name="Haft D.H."/>
            <person name="Nelson W.C."/>
            <person name="Tallon L.J."/>
            <person name="Jones K.M."/>
            <person name="Ulrich L.E."/>
            <person name="Gonzalez J.M."/>
            <person name="Zhulin I.B."/>
            <person name="Robb F.T."/>
            <person name="Eisen J.A."/>
        </authorList>
    </citation>
    <scope>NUCLEOTIDE SEQUENCE [LARGE SCALE GENOMIC DNA]</scope>
    <source>
        <strain evidence="3">ATCC BAA-161 / DSM 6008 / Z-2901</strain>
    </source>
</reference>
<dbReference type="EMBL" id="CP000141">
    <property type="protein sequence ID" value="ABB15799.1"/>
    <property type="molecule type" value="Genomic_DNA"/>
</dbReference>
<protein>
    <submittedName>
        <fullName evidence="2">Uncharacterized protein</fullName>
    </submittedName>
</protein>
<dbReference type="Proteomes" id="UP000002706">
    <property type="component" value="Chromosome"/>
</dbReference>
<gene>
    <name evidence="2" type="ordered locus">CHY_1036</name>
</gene>
<dbReference type="STRING" id="246194.CHY_1036"/>
<dbReference type="HOGENOM" id="CLU_2380932_0_0_9"/>
<evidence type="ECO:0000313" key="2">
    <source>
        <dbReference type="EMBL" id="ABB15799.1"/>
    </source>
</evidence>
<accession>Q3ADA2</accession>
<feature type="transmembrane region" description="Helical" evidence="1">
    <location>
        <begin position="61"/>
        <end position="80"/>
    </location>
</feature>
<organism evidence="2 3">
    <name type="scientific">Carboxydothermus hydrogenoformans (strain ATCC BAA-161 / DSM 6008 / Z-2901)</name>
    <dbReference type="NCBI Taxonomy" id="246194"/>
    <lineage>
        <taxon>Bacteria</taxon>
        <taxon>Bacillati</taxon>
        <taxon>Bacillota</taxon>
        <taxon>Clostridia</taxon>
        <taxon>Thermoanaerobacterales</taxon>
        <taxon>Thermoanaerobacteraceae</taxon>
        <taxon>Carboxydothermus</taxon>
    </lineage>
</organism>
<keyword evidence="1" id="KW-1133">Transmembrane helix</keyword>
<keyword evidence="3" id="KW-1185">Reference proteome</keyword>
<name>Q3ADA2_CARHZ</name>
<proteinExistence type="predicted"/>
<dbReference type="AlphaFoldDB" id="Q3ADA2"/>